<accession>A0A8J7FUQ7</accession>
<dbReference type="Proteomes" id="UP000640333">
    <property type="component" value="Unassembled WGS sequence"/>
</dbReference>
<evidence type="ECO:0000256" key="2">
    <source>
        <dbReference type="ARBA" id="ARBA00022827"/>
    </source>
</evidence>
<dbReference type="InterPro" id="IPR002346">
    <property type="entry name" value="Mopterin_DH_FAD-bd"/>
</dbReference>
<dbReference type="Pfam" id="PF00941">
    <property type="entry name" value="FAD_binding_5"/>
    <property type="match status" value="1"/>
</dbReference>
<dbReference type="SUPFAM" id="SSF56176">
    <property type="entry name" value="FAD-binding/transporter-associated domain-like"/>
    <property type="match status" value="1"/>
</dbReference>
<dbReference type="Gene3D" id="3.30.390.50">
    <property type="entry name" value="CO dehydrogenase flavoprotein, C-terminal domain"/>
    <property type="match status" value="1"/>
</dbReference>
<proteinExistence type="predicted"/>
<name>A0A8J7FUQ7_9GAMM</name>
<evidence type="ECO:0000256" key="1">
    <source>
        <dbReference type="ARBA" id="ARBA00022630"/>
    </source>
</evidence>
<dbReference type="PANTHER" id="PTHR42659:SF2">
    <property type="entry name" value="XANTHINE DEHYDROGENASE SUBUNIT C-RELATED"/>
    <property type="match status" value="1"/>
</dbReference>
<protein>
    <submittedName>
        <fullName evidence="5">FAD binding domain-containing protein</fullName>
    </submittedName>
</protein>
<gene>
    <name evidence="5" type="ORF">IOQ59_20905</name>
</gene>
<keyword evidence="2" id="KW-0274">FAD</keyword>
<dbReference type="EMBL" id="JADEYS010000035">
    <property type="protein sequence ID" value="MBE9399732.1"/>
    <property type="molecule type" value="Genomic_DNA"/>
</dbReference>
<sequence length="285" mass="31011">MPEFDLLVPTSTSEAINLLAHYQNRAELISGGTDLVVAMKVRHQSEVLISMSEVGGLDYIDFNRDSGLHIGARATVAQILETPEIQTLYPALWQAAWVFATPQIRTAATVVGNVLRGSPAGDCSCALMALGARVILQSQNGKREVPIEDFWTGYNQNARQSDELVVEIIVDAPQQQTGSAFRRMTRVNEDLAKLNGAVRLDMDGNVCRAARMAMGCVGPTTLRLPKAEQLLIGEEITPELLAHVADIVPTEISPIDDKRSTAEYRLMVSGVVMKRLIEQAATAAQ</sequence>
<dbReference type="InterPro" id="IPR016169">
    <property type="entry name" value="FAD-bd_PCMH_sub2"/>
</dbReference>
<dbReference type="AlphaFoldDB" id="A0A8J7FUQ7"/>
<evidence type="ECO:0000313" key="5">
    <source>
        <dbReference type="EMBL" id="MBE9399732.1"/>
    </source>
</evidence>
<evidence type="ECO:0000313" key="6">
    <source>
        <dbReference type="Proteomes" id="UP000640333"/>
    </source>
</evidence>
<keyword evidence="1" id="KW-0285">Flavoprotein</keyword>
<keyword evidence="3" id="KW-0560">Oxidoreductase</keyword>
<dbReference type="Pfam" id="PF03450">
    <property type="entry name" value="CO_deh_flav_C"/>
    <property type="match status" value="1"/>
</dbReference>
<dbReference type="InterPro" id="IPR036318">
    <property type="entry name" value="FAD-bd_PCMH-like_sf"/>
</dbReference>
<keyword evidence="6" id="KW-1185">Reference proteome</keyword>
<dbReference type="PROSITE" id="PS51387">
    <property type="entry name" value="FAD_PCMH"/>
    <property type="match status" value="1"/>
</dbReference>
<dbReference type="GO" id="GO:0016491">
    <property type="term" value="F:oxidoreductase activity"/>
    <property type="evidence" value="ECO:0007669"/>
    <property type="project" value="UniProtKB-KW"/>
</dbReference>
<dbReference type="InterPro" id="IPR036683">
    <property type="entry name" value="CO_DH_flav_C_dom_sf"/>
</dbReference>
<evidence type="ECO:0000256" key="3">
    <source>
        <dbReference type="ARBA" id="ARBA00023002"/>
    </source>
</evidence>
<reference evidence="5" key="1">
    <citation type="submission" date="2020-10" db="EMBL/GenBank/DDBJ databases">
        <title>Bacterium isolated from coastal waters sediment.</title>
        <authorList>
            <person name="Chen R.-J."/>
            <person name="Lu D.-C."/>
            <person name="Zhu K.-L."/>
            <person name="Du Z.-J."/>
        </authorList>
    </citation>
    <scope>NUCLEOTIDE SEQUENCE</scope>
    <source>
        <strain evidence="5">N1Y112</strain>
    </source>
</reference>
<dbReference type="InterPro" id="IPR051312">
    <property type="entry name" value="Diverse_Substr_Oxidored"/>
</dbReference>
<dbReference type="GO" id="GO:0071949">
    <property type="term" value="F:FAD binding"/>
    <property type="evidence" value="ECO:0007669"/>
    <property type="project" value="InterPro"/>
</dbReference>
<dbReference type="InterPro" id="IPR016167">
    <property type="entry name" value="FAD-bd_PCMH_sub1"/>
</dbReference>
<dbReference type="Gene3D" id="3.30.43.10">
    <property type="entry name" value="Uridine Diphospho-n-acetylenolpyruvylglucosamine Reductase, domain 2"/>
    <property type="match status" value="1"/>
</dbReference>
<dbReference type="InterPro" id="IPR005107">
    <property type="entry name" value="CO_DH_flav_C"/>
</dbReference>
<comment type="caution">
    <text evidence="5">The sequence shown here is derived from an EMBL/GenBank/DDBJ whole genome shotgun (WGS) entry which is preliminary data.</text>
</comment>
<evidence type="ECO:0000259" key="4">
    <source>
        <dbReference type="PROSITE" id="PS51387"/>
    </source>
</evidence>
<dbReference type="Gene3D" id="3.30.465.10">
    <property type="match status" value="1"/>
</dbReference>
<organism evidence="5 6">
    <name type="scientific">Pontibacterium sinense</name>
    <dbReference type="NCBI Taxonomy" id="2781979"/>
    <lineage>
        <taxon>Bacteria</taxon>
        <taxon>Pseudomonadati</taxon>
        <taxon>Pseudomonadota</taxon>
        <taxon>Gammaproteobacteria</taxon>
        <taxon>Oceanospirillales</taxon>
        <taxon>Oceanospirillaceae</taxon>
        <taxon>Pontibacterium</taxon>
    </lineage>
</organism>
<dbReference type="SMART" id="SM01092">
    <property type="entry name" value="CO_deh_flav_C"/>
    <property type="match status" value="1"/>
</dbReference>
<dbReference type="InterPro" id="IPR016166">
    <property type="entry name" value="FAD-bd_PCMH"/>
</dbReference>
<dbReference type="SUPFAM" id="SSF55447">
    <property type="entry name" value="CO dehydrogenase flavoprotein C-terminal domain-like"/>
    <property type="match status" value="1"/>
</dbReference>
<feature type="domain" description="FAD-binding PCMH-type" evidence="4">
    <location>
        <begin position="1"/>
        <end position="175"/>
    </location>
</feature>
<dbReference type="PANTHER" id="PTHR42659">
    <property type="entry name" value="XANTHINE DEHYDROGENASE SUBUNIT C-RELATED"/>
    <property type="match status" value="1"/>
</dbReference>